<dbReference type="Proteomes" id="UP000295293">
    <property type="component" value="Unassembled WGS sequence"/>
</dbReference>
<protein>
    <recommendedName>
        <fullName evidence="3">Carbohydrate esterase 2 N-terminal domain-containing protein</fullName>
    </recommendedName>
</protein>
<comment type="caution">
    <text evidence="1">The sequence shown here is derived from an EMBL/GenBank/DDBJ whole genome shotgun (WGS) entry which is preliminary data.</text>
</comment>
<sequence>MTFVITQNQTGPLPLKIPFTAPISGDVTIAFSGTCWSSTVNNPGGVEVFLDGKSLGKALLFFNNTTQHQALPTQFFAVNLGEGQHTITLQAISSTVLSDRNDFFSLWIVD</sequence>
<keyword evidence="2" id="KW-1185">Reference proteome</keyword>
<name>A0A4R6YJ56_9GAMM</name>
<accession>A0A4R6YJ56</accession>
<dbReference type="Gene3D" id="2.60.120.260">
    <property type="entry name" value="Galactose-binding domain-like"/>
    <property type="match status" value="1"/>
</dbReference>
<reference evidence="1 2" key="1">
    <citation type="submission" date="2019-03" db="EMBL/GenBank/DDBJ databases">
        <title>Genomic Encyclopedia of Type Strains, Phase IV (KMG-IV): sequencing the most valuable type-strain genomes for metagenomic binning, comparative biology and taxonomic classification.</title>
        <authorList>
            <person name="Goeker M."/>
        </authorList>
    </citation>
    <scope>NUCLEOTIDE SEQUENCE [LARGE SCALE GENOMIC DNA]</scope>
    <source>
        <strain evidence="1 2">DSM 21667</strain>
    </source>
</reference>
<dbReference type="AlphaFoldDB" id="A0A4R6YJ56"/>
<dbReference type="RefSeq" id="WP_133821808.1">
    <property type="nucleotide sequence ID" value="NZ_SNZH01000026.1"/>
</dbReference>
<evidence type="ECO:0000313" key="1">
    <source>
        <dbReference type="EMBL" id="TDR36989.1"/>
    </source>
</evidence>
<evidence type="ECO:0008006" key="3">
    <source>
        <dbReference type="Google" id="ProtNLM"/>
    </source>
</evidence>
<evidence type="ECO:0000313" key="2">
    <source>
        <dbReference type="Proteomes" id="UP000295293"/>
    </source>
</evidence>
<proteinExistence type="predicted"/>
<gene>
    <name evidence="1" type="ORF">DFR29_12625</name>
</gene>
<organism evidence="1 2">
    <name type="scientific">Tahibacter aquaticus</name>
    <dbReference type="NCBI Taxonomy" id="520092"/>
    <lineage>
        <taxon>Bacteria</taxon>
        <taxon>Pseudomonadati</taxon>
        <taxon>Pseudomonadota</taxon>
        <taxon>Gammaproteobacteria</taxon>
        <taxon>Lysobacterales</taxon>
        <taxon>Rhodanobacteraceae</taxon>
        <taxon>Tahibacter</taxon>
    </lineage>
</organism>
<dbReference type="EMBL" id="SNZH01000026">
    <property type="protein sequence ID" value="TDR36989.1"/>
    <property type="molecule type" value="Genomic_DNA"/>
</dbReference>